<dbReference type="EMBL" id="FN298497">
    <property type="protein sequence ID" value="CAX67543.1"/>
    <property type="molecule type" value="Genomic_DNA"/>
</dbReference>
<evidence type="ECO:0000313" key="1">
    <source>
        <dbReference type="EMBL" id="CAX67543.1"/>
    </source>
</evidence>
<dbReference type="SUPFAM" id="SSF53474">
    <property type="entry name" value="alpha/beta-Hydrolases"/>
    <property type="match status" value="1"/>
</dbReference>
<dbReference type="Gene3D" id="3.40.50.1820">
    <property type="entry name" value="alpha/beta hydrolase"/>
    <property type="match status" value="1"/>
</dbReference>
<reference evidence="1 2" key="1">
    <citation type="journal article" date="2009" name="J. Bacteriol.">
        <title>Complete genome sequence of Lactobacillus johnsonii FI9785, a competitive exclusion agent against pathogens in poultry.</title>
        <authorList>
            <person name="Wegmann U."/>
            <person name="Overweg K."/>
            <person name="Horn N."/>
            <person name="Goesmann A."/>
            <person name="Narbad A."/>
            <person name="Gasson M.J."/>
            <person name="Shearman C."/>
        </authorList>
    </citation>
    <scope>NUCLEOTIDE SEQUENCE [LARGE SCALE GENOMIC DNA]</scope>
    <source>
        <strain evidence="1 2">FI9785</strain>
    </source>
</reference>
<name>D0R630_LACJF</name>
<dbReference type="Proteomes" id="UP000002627">
    <property type="component" value="Chromosome"/>
</dbReference>
<gene>
    <name evidence="1" type="ordered locus">FI9785_1690</name>
</gene>
<protein>
    <recommendedName>
        <fullName evidence="3">Alpha/beta hydrolase</fullName>
    </recommendedName>
</protein>
<evidence type="ECO:0000313" key="2">
    <source>
        <dbReference type="Proteomes" id="UP000002627"/>
    </source>
</evidence>
<evidence type="ECO:0008006" key="3">
    <source>
        <dbReference type="Google" id="ProtNLM"/>
    </source>
</evidence>
<dbReference type="AlphaFoldDB" id="D0R630"/>
<accession>D0R630</accession>
<proteinExistence type="predicted"/>
<organism evidence="1 2">
    <name type="scientific">Lactobacillus johnsonii (strain FI9785)</name>
    <dbReference type="NCBI Taxonomy" id="633699"/>
    <lineage>
        <taxon>Bacteria</taxon>
        <taxon>Bacillati</taxon>
        <taxon>Bacillota</taxon>
        <taxon>Bacilli</taxon>
        <taxon>Lactobacillales</taxon>
        <taxon>Lactobacillaceae</taxon>
        <taxon>Lactobacillus</taxon>
    </lineage>
</organism>
<dbReference type="KEGG" id="ljf:FI9785_1690"/>
<keyword evidence="2" id="KW-1185">Reference proteome</keyword>
<sequence length="74" mass="8358">MATITLERDGLQLVGTREEPFGEIYDMAIIFHGFTANRNTSLLKEITNSLRDENIASVRFDFNGHGIQMVSLKI</sequence>
<dbReference type="InterPro" id="IPR029058">
    <property type="entry name" value="AB_hydrolase_fold"/>
</dbReference>
<dbReference type="HOGENOM" id="CLU_2683209_0_0_9"/>